<protein>
    <submittedName>
        <fullName evidence="4">Uncharacterized protein</fullName>
    </submittedName>
</protein>
<feature type="region of interest" description="Disordered" evidence="2">
    <location>
        <begin position="1"/>
        <end position="47"/>
    </location>
</feature>
<feature type="coiled-coil region" evidence="1">
    <location>
        <begin position="349"/>
        <end position="439"/>
    </location>
</feature>
<dbReference type="InParanoid" id="A0A1I7VJ56"/>
<sequence length="534" mass="61105">MYAEANQQIFQASEVDGDEEVITARDDEDGNTDFERDSNATQMDSSGSEYEWQLICGEFEKKLEAVQKDTAVQLTAFEAMRQTLAQAEKKIESLQVLLAQKERENADLLGTIENLQLKSVEELEKQKVELMRSADENLMAAEQMYCASQAKVSQLEALVEKTYIDNTGLREQLDRALTDLNNAKSGPMDPKEFYRQLKKRLKIITEKFRMEAVDSDLTWMGEENVRYALDGFEAAAKAILADDPHLRPLAERLIVFLEERNVEMEMQTTPPEDNVTQEYPGNLDKALMDFKNEMGEEMHFVLKKFQENQSKGLYEMILKIINHLDIAEQKADNNLAKRMDHLMGMIASINGKNSDLEKIKKEIEDINVKLETLFETFDEFRHDIKVLNEEHKDESENMKSEQLKLKTTCAYVDYLSGQHMKLEKQISDVEAFCDNLKQEFCSTPMRKGAATQTVVSIAHAKDFKSDESLNVTTACSIMEKTVNMVKKNGQHAEHSAGHGTHLQIKKKGNWKLRMLSFGGVKTRFEKKIAKCKLF</sequence>
<dbReference type="Proteomes" id="UP000095285">
    <property type="component" value="Unassembled WGS sequence"/>
</dbReference>
<reference evidence="3" key="1">
    <citation type="submission" date="2012-04" db="EMBL/GenBank/DDBJ databases">
        <title>The Genome Sequence of Loa loa.</title>
        <authorList>
            <consortium name="The Broad Institute Genome Sequencing Platform"/>
            <consortium name="Broad Institute Genome Sequencing Center for Infectious Disease"/>
            <person name="Nutman T.B."/>
            <person name="Fink D.L."/>
            <person name="Russ C."/>
            <person name="Young S."/>
            <person name="Zeng Q."/>
            <person name="Gargeya S."/>
            <person name="Alvarado L."/>
            <person name="Berlin A."/>
            <person name="Chapman S.B."/>
            <person name="Chen Z."/>
            <person name="Freedman E."/>
            <person name="Gellesch M."/>
            <person name="Goldberg J."/>
            <person name="Griggs A."/>
            <person name="Gujja S."/>
            <person name="Heilman E.R."/>
            <person name="Heiman D."/>
            <person name="Howarth C."/>
            <person name="Mehta T."/>
            <person name="Neiman D."/>
            <person name="Pearson M."/>
            <person name="Roberts A."/>
            <person name="Saif S."/>
            <person name="Shea T."/>
            <person name="Shenoy N."/>
            <person name="Sisk P."/>
            <person name="Stolte C."/>
            <person name="Sykes S."/>
            <person name="White J."/>
            <person name="Yandava C."/>
            <person name="Haas B."/>
            <person name="Henn M.R."/>
            <person name="Nusbaum C."/>
            <person name="Birren B."/>
        </authorList>
    </citation>
    <scope>NUCLEOTIDE SEQUENCE [LARGE SCALE GENOMIC DNA]</scope>
</reference>
<accession>A0A1I7VJ56</accession>
<reference evidence="4" key="2">
    <citation type="submission" date="2016-11" db="UniProtKB">
        <authorList>
            <consortium name="WormBaseParasite"/>
        </authorList>
    </citation>
    <scope>IDENTIFICATION</scope>
</reference>
<dbReference type="OrthoDB" id="5841568at2759"/>
<gene>
    <name evidence="4" type="primary">LOAG_13003</name>
</gene>
<keyword evidence="1" id="KW-0175">Coiled coil</keyword>
<dbReference type="WBParaSite" id="EN70_3104">
    <property type="protein sequence ID" value="EN70_3104"/>
    <property type="gene ID" value="EN70_3104"/>
</dbReference>
<evidence type="ECO:0000313" key="4">
    <source>
        <dbReference type="WBParaSite" id="EN70_3104"/>
    </source>
</evidence>
<evidence type="ECO:0000313" key="3">
    <source>
        <dbReference type="Proteomes" id="UP000095285"/>
    </source>
</evidence>
<feature type="compositionally biased region" description="Polar residues" evidence="2">
    <location>
        <begin position="1"/>
        <end position="11"/>
    </location>
</feature>
<proteinExistence type="predicted"/>
<feature type="coiled-coil region" evidence="1">
    <location>
        <begin position="77"/>
        <end position="118"/>
    </location>
</feature>
<name>A0A1I7VJ56_LOALO</name>
<keyword evidence="3" id="KW-1185">Reference proteome</keyword>
<feature type="compositionally biased region" description="Acidic residues" evidence="2">
    <location>
        <begin position="15"/>
        <end position="32"/>
    </location>
</feature>
<evidence type="ECO:0000256" key="2">
    <source>
        <dbReference type="SAM" id="MobiDB-lite"/>
    </source>
</evidence>
<dbReference type="AlphaFoldDB" id="A0A1I7VJ56"/>
<evidence type="ECO:0000256" key="1">
    <source>
        <dbReference type="SAM" id="Coils"/>
    </source>
</evidence>
<organism evidence="3 4">
    <name type="scientific">Loa loa</name>
    <name type="common">Eye worm</name>
    <name type="synonym">Filaria loa</name>
    <dbReference type="NCBI Taxonomy" id="7209"/>
    <lineage>
        <taxon>Eukaryota</taxon>
        <taxon>Metazoa</taxon>
        <taxon>Ecdysozoa</taxon>
        <taxon>Nematoda</taxon>
        <taxon>Chromadorea</taxon>
        <taxon>Rhabditida</taxon>
        <taxon>Spirurina</taxon>
        <taxon>Spiruromorpha</taxon>
        <taxon>Filarioidea</taxon>
        <taxon>Onchocercidae</taxon>
        <taxon>Loa</taxon>
    </lineage>
</organism>